<keyword evidence="9" id="KW-0325">Glycoprotein</keyword>
<evidence type="ECO:0000256" key="8">
    <source>
        <dbReference type="ARBA" id="ARBA00023170"/>
    </source>
</evidence>
<protein>
    <recommendedName>
        <fullName evidence="12">G-protein coupled receptors family 1 profile domain-containing protein</fullName>
    </recommendedName>
</protein>
<dbReference type="PANTHER" id="PTHR24246">
    <property type="entry name" value="OLFACTORY RECEPTOR AND ADENOSINE RECEPTOR"/>
    <property type="match status" value="1"/>
</dbReference>
<evidence type="ECO:0000256" key="10">
    <source>
        <dbReference type="ARBA" id="ARBA00023224"/>
    </source>
</evidence>
<dbReference type="EMBL" id="JAHQIW010000873">
    <property type="protein sequence ID" value="KAJ1350491.1"/>
    <property type="molecule type" value="Genomic_DNA"/>
</dbReference>
<keyword evidence="2" id="KW-1003">Cell membrane</keyword>
<evidence type="ECO:0000256" key="9">
    <source>
        <dbReference type="ARBA" id="ARBA00023180"/>
    </source>
</evidence>
<keyword evidence="6 11" id="KW-0472">Membrane</keyword>
<accession>A0AAD5MME5</accession>
<feature type="transmembrane region" description="Helical" evidence="11">
    <location>
        <begin position="42"/>
        <end position="66"/>
    </location>
</feature>
<dbReference type="GO" id="GO:0001609">
    <property type="term" value="F:G protein-coupled adenosine receptor activity"/>
    <property type="evidence" value="ECO:0007669"/>
    <property type="project" value="InterPro"/>
</dbReference>
<keyword evidence="8" id="KW-0675">Receptor</keyword>
<evidence type="ECO:0000256" key="3">
    <source>
        <dbReference type="ARBA" id="ARBA00022692"/>
    </source>
</evidence>
<dbReference type="GO" id="GO:0005886">
    <property type="term" value="C:plasma membrane"/>
    <property type="evidence" value="ECO:0007669"/>
    <property type="project" value="UniProtKB-SubCell"/>
</dbReference>
<feature type="transmembrane region" description="Helical" evidence="11">
    <location>
        <begin position="168"/>
        <end position="189"/>
    </location>
</feature>
<evidence type="ECO:0000256" key="5">
    <source>
        <dbReference type="ARBA" id="ARBA00023040"/>
    </source>
</evidence>
<keyword evidence="10" id="KW-0807">Transducer</keyword>
<name>A0AAD5MME5_PARTN</name>
<proteinExistence type="predicted"/>
<keyword evidence="3 11" id="KW-0812">Transmembrane</keyword>
<evidence type="ECO:0000313" key="14">
    <source>
        <dbReference type="Proteomes" id="UP001196413"/>
    </source>
</evidence>
<evidence type="ECO:0000256" key="6">
    <source>
        <dbReference type="ARBA" id="ARBA00023136"/>
    </source>
</evidence>
<dbReference type="AlphaFoldDB" id="A0AAD5MME5"/>
<feature type="transmembrane region" description="Helical" evidence="11">
    <location>
        <begin position="6"/>
        <end position="30"/>
    </location>
</feature>
<feature type="transmembrane region" description="Helical" evidence="11">
    <location>
        <begin position="222"/>
        <end position="240"/>
    </location>
</feature>
<dbReference type="PANTHER" id="PTHR24246:SF27">
    <property type="entry name" value="ADENOSINE RECEPTOR, ISOFORM A"/>
    <property type="match status" value="1"/>
</dbReference>
<evidence type="ECO:0000256" key="1">
    <source>
        <dbReference type="ARBA" id="ARBA00004651"/>
    </source>
</evidence>
<organism evidence="13 14">
    <name type="scientific">Parelaphostrongylus tenuis</name>
    <name type="common">Meningeal worm</name>
    <dbReference type="NCBI Taxonomy" id="148309"/>
    <lineage>
        <taxon>Eukaryota</taxon>
        <taxon>Metazoa</taxon>
        <taxon>Ecdysozoa</taxon>
        <taxon>Nematoda</taxon>
        <taxon>Chromadorea</taxon>
        <taxon>Rhabditida</taxon>
        <taxon>Rhabditina</taxon>
        <taxon>Rhabditomorpha</taxon>
        <taxon>Strongyloidea</taxon>
        <taxon>Metastrongylidae</taxon>
        <taxon>Parelaphostrongylus</taxon>
    </lineage>
</organism>
<sequence length="282" mass="32584">MYELLAYAIAELLLSIHISLSNLLVLYVYIRKKYIRTVTNSYIFSLAIADFLTGSIGIPITVISVLTQQPHSFYGCLLVHLMLCILCTISTFHMLAIAIDKYVTICCHKQLFRSRDSRAVFLIAFSWIAGTIIAILPLFNAFGFADTKFTFYGSGDQCQFTKVIDYRYLVYVIFMCTILAPTFLIIYLYMSIYSRIRKEESQVKSLLMKSERDRRIQGRRRLIRTLLILVTSYGICWYPLYLINCIDYFWPDFSIADATLWAVVLSHFNCALNPMIYAYGMA</sequence>
<evidence type="ECO:0000256" key="11">
    <source>
        <dbReference type="SAM" id="Phobius"/>
    </source>
</evidence>
<dbReference type="InterPro" id="IPR001634">
    <property type="entry name" value="Adenosn_rcpt"/>
</dbReference>
<evidence type="ECO:0000256" key="4">
    <source>
        <dbReference type="ARBA" id="ARBA00022989"/>
    </source>
</evidence>
<comment type="caution">
    <text evidence="13">The sequence shown here is derived from an EMBL/GenBank/DDBJ whole genome shotgun (WGS) entry which is preliminary data.</text>
</comment>
<evidence type="ECO:0000313" key="13">
    <source>
        <dbReference type="EMBL" id="KAJ1350491.1"/>
    </source>
</evidence>
<keyword evidence="4 11" id="KW-1133">Transmembrane helix</keyword>
<dbReference type="InterPro" id="IPR017452">
    <property type="entry name" value="GPCR_Rhodpsn_7TM"/>
</dbReference>
<dbReference type="InterPro" id="IPR000276">
    <property type="entry name" value="GPCR_Rhodpsn"/>
</dbReference>
<gene>
    <name evidence="13" type="ORF">KIN20_006289</name>
</gene>
<feature type="transmembrane region" description="Helical" evidence="11">
    <location>
        <begin position="72"/>
        <end position="98"/>
    </location>
</feature>
<keyword evidence="7" id="KW-1015">Disulfide bond</keyword>
<dbReference type="Gene3D" id="1.20.1070.10">
    <property type="entry name" value="Rhodopsin 7-helix transmembrane proteins"/>
    <property type="match status" value="1"/>
</dbReference>
<reference evidence="13" key="1">
    <citation type="submission" date="2021-06" db="EMBL/GenBank/DDBJ databases">
        <title>Parelaphostrongylus tenuis whole genome reference sequence.</title>
        <authorList>
            <person name="Garwood T.J."/>
            <person name="Larsen P.A."/>
            <person name="Fountain-Jones N.M."/>
            <person name="Garbe J.R."/>
            <person name="Macchietto M.G."/>
            <person name="Kania S.A."/>
            <person name="Gerhold R.W."/>
            <person name="Richards J.E."/>
            <person name="Wolf T.M."/>
        </authorList>
    </citation>
    <scope>NUCLEOTIDE SEQUENCE</scope>
    <source>
        <strain evidence="13">MNPRO001-30</strain>
        <tissue evidence="13">Meninges</tissue>
    </source>
</reference>
<comment type="subcellular location">
    <subcellularLocation>
        <location evidence="1">Cell membrane</location>
        <topology evidence="1">Multi-pass membrane protein</topology>
    </subcellularLocation>
</comment>
<dbReference type="PROSITE" id="PS50262">
    <property type="entry name" value="G_PROTEIN_RECEP_F1_2"/>
    <property type="match status" value="1"/>
</dbReference>
<dbReference type="Pfam" id="PF00001">
    <property type="entry name" value="7tm_1"/>
    <property type="match status" value="1"/>
</dbReference>
<evidence type="ECO:0000259" key="12">
    <source>
        <dbReference type="PROSITE" id="PS50262"/>
    </source>
</evidence>
<dbReference type="SUPFAM" id="SSF81321">
    <property type="entry name" value="Family A G protein-coupled receptor-like"/>
    <property type="match status" value="1"/>
</dbReference>
<feature type="transmembrane region" description="Helical" evidence="11">
    <location>
        <begin position="260"/>
        <end position="280"/>
    </location>
</feature>
<feature type="transmembrane region" description="Helical" evidence="11">
    <location>
        <begin position="119"/>
        <end position="139"/>
    </location>
</feature>
<keyword evidence="5" id="KW-0297">G-protein coupled receptor</keyword>
<dbReference type="PRINTS" id="PR00237">
    <property type="entry name" value="GPCRRHODOPSN"/>
</dbReference>
<evidence type="ECO:0000256" key="2">
    <source>
        <dbReference type="ARBA" id="ARBA00022475"/>
    </source>
</evidence>
<dbReference type="PRINTS" id="PR00424">
    <property type="entry name" value="ADENOSINER"/>
</dbReference>
<feature type="domain" description="G-protein coupled receptors family 1 profile" evidence="12">
    <location>
        <begin position="21"/>
        <end position="277"/>
    </location>
</feature>
<keyword evidence="14" id="KW-1185">Reference proteome</keyword>
<dbReference type="Proteomes" id="UP001196413">
    <property type="component" value="Unassembled WGS sequence"/>
</dbReference>
<evidence type="ECO:0000256" key="7">
    <source>
        <dbReference type="ARBA" id="ARBA00023157"/>
    </source>
</evidence>